<organism evidence="1 2">
    <name type="scientific">Penstemon smallii</name>
    <dbReference type="NCBI Taxonomy" id="265156"/>
    <lineage>
        <taxon>Eukaryota</taxon>
        <taxon>Viridiplantae</taxon>
        <taxon>Streptophyta</taxon>
        <taxon>Embryophyta</taxon>
        <taxon>Tracheophyta</taxon>
        <taxon>Spermatophyta</taxon>
        <taxon>Magnoliopsida</taxon>
        <taxon>eudicotyledons</taxon>
        <taxon>Gunneridae</taxon>
        <taxon>Pentapetalae</taxon>
        <taxon>asterids</taxon>
        <taxon>lamiids</taxon>
        <taxon>Lamiales</taxon>
        <taxon>Plantaginaceae</taxon>
        <taxon>Cheloneae</taxon>
        <taxon>Penstemon</taxon>
    </lineage>
</organism>
<sequence>MKQSFCSGRDLQTLLDSIKSSEVVENRVQLLKELGKIELSEKSAVNSVVESLITLWEEFTCLDISQCTLHRTILQVATKYLESDISGCLVQFLVLGIKANIWCRKHLKMTLMSTQDSPEEEHSSFFYQLVLDLFCYSAATYSALARCLVLTSKELMVSLENFISEHLTLTKDLVSEMKNIHTLGPELLKGAQMALDAVTRLCRVYCNGVEWDIYNAKIEVDKGDCKEAELGVHVIVVTNCTIEKLCELGIIAANDGGSLVSLLNTSWKGVVSLLQLGKGSLAEKVNITGVITTLTSLASASLRCAAETWSSSITEKVSEAEAKRTFLPVKFYLINAVRIISQYQTQAFFVYKEIALCVVMILTFRISLSKIEHLNSASHVLAEILEPTSLHLLNSLLNSAQVKEENKFQILDWLFSNESDMVCAAEVSSTNDSFDSLDALFSVSFDAMNKEKIFTLGRVSLFLNLLKGAADLEDDVRLGIARKLGWLLDTLVDEDVYSSILVLKIPILHGSAEPNYHPVFCAVLHALKTFMITVSSSLAWKEVESFLIENLFHPHFLCWEIITELWCFILRHADTDMVNDVIDKICSLLRLTSSESVLSPDSVLRKTARLICILVKYGPQLMADQVYSSVLDCNRSQCPSSVYTALLMEGFPLNSLSEKNRSIAKQRVVTQYFDFLETFEEKSPGQSNSGVYGAPVFALCAALESLQVSLSDSDMKTLKFLVAIIRKYKMSTDTAIKDNYRALLGELLGIISNMKHLYSSDEMEGVILELQKLFISKPELSDCQLFLCKPNLAYFMAGLGHVELADSDARSLAEWELYHMLLRERHWAFVHLAITAFGYFAAHTSCNELWRFVPQDAALSYDLESGNEADEERFMSELKVFLEKERACPILQANLDQLEVLVKEGQMLKEIVQNNITINLETTICDMMEIDDEKQPNKKRKFPDGICKGVELLQNGLKIMVDGLSQWQQNQCNSTEVHKKFLSHFSRLEDVIAHLVSLADSD</sequence>
<reference evidence="1 2" key="1">
    <citation type="submission" date="2024-12" db="EMBL/GenBank/DDBJ databases">
        <title>The unique morphological basis and parallel evolutionary history of personate flowers in Penstemon.</title>
        <authorList>
            <person name="Depatie T.H."/>
            <person name="Wessinger C.A."/>
        </authorList>
    </citation>
    <scope>NUCLEOTIDE SEQUENCE [LARGE SCALE GENOMIC DNA]</scope>
    <source>
        <strain evidence="1">WTNN_2</strain>
        <tissue evidence="1">Leaf</tissue>
    </source>
</reference>
<evidence type="ECO:0000313" key="1">
    <source>
        <dbReference type="EMBL" id="KAL3828344.1"/>
    </source>
</evidence>
<dbReference type="AlphaFoldDB" id="A0ABD3SUR0"/>
<dbReference type="Pfam" id="PF14868">
    <property type="entry name" value="DUF4487"/>
    <property type="match status" value="1"/>
</dbReference>
<gene>
    <name evidence="1" type="ORF">ACJIZ3_017146</name>
</gene>
<protein>
    <submittedName>
        <fullName evidence="1">Uncharacterized protein</fullName>
    </submittedName>
</protein>
<dbReference type="EMBL" id="JBJXBP010000005">
    <property type="protein sequence ID" value="KAL3828344.1"/>
    <property type="molecule type" value="Genomic_DNA"/>
</dbReference>
<evidence type="ECO:0000313" key="2">
    <source>
        <dbReference type="Proteomes" id="UP001634393"/>
    </source>
</evidence>
<dbReference type="InterPro" id="IPR027902">
    <property type="entry name" value="DUF4487"/>
</dbReference>
<dbReference type="Proteomes" id="UP001634393">
    <property type="component" value="Unassembled WGS sequence"/>
</dbReference>
<dbReference type="PANTHER" id="PTHR36702">
    <property type="entry name" value="HOLLIDAY JUNCTION RESOLVASE"/>
    <property type="match status" value="1"/>
</dbReference>
<keyword evidence="2" id="KW-1185">Reference proteome</keyword>
<comment type="caution">
    <text evidence="1">The sequence shown here is derived from an EMBL/GenBank/DDBJ whole genome shotgun (WGS) entry which is preliminary data.</text>
</comment>
<accession>A0ABD3SUR0</accession>
<proteinExistence type="predicted"/>
<name>A0ABD3SUR0_9LAMI</name>
<dbReference type="PANTHER" id="PTHR36702:SF1">
    <property type="entry name" value="HOLLIDAY JUNCTION RESOLVASE"/>
    <property type="match status" value="1"/>
</dbReference>